<evidence type="ECO:0000256" key="1">
    <source>
        <dbReference type="SAM" id="MobiDB-lite"/>
    </source>
</evidence>
<name>A0A830HLC3_9CHLO</name>
<sequence length="264" mass="29487">MGATPSSGDKEGSDGKAFAAPTATSPTDLKAVTKAVVKGMTEEESEVQTLAAELMAERSFSEAQSRMMAGGNLINFDRNIVDEANRPDRANVGCEAISEEIDHELRILGEISAITAEREHLQEVLKAKMAKDEAGEYAADWDVVDEYLEDIIDDVVEETRKEEMEEEIAKTENFDVDYSMLCEDDLHLQHSPTKRGSVMAMTDAMFDIHDHVSPRHKSYESLQADARSAAGMKLLTTYRRVVMVNEALQQMRRREAVEQYQATF</sequence>
<dbReference type="Proteomes" id="UP000660262">
    <property type="component" value="Unassembled WGS sequence"/>
</dbReference>
<keyword evidence="3" id="KW-1185">Reference proteome</keyword>
<feature type="region of interest" description="Disordered" evidence="1">
    <location>
        <begin position="1"/>
        <end position="25"/>
    </location>
</feature>
<protein>
    <submittedName>
        <fullName evidence="2">Uncharacterized protein</fullName>
    </submittedName>
</protein>
<gene>
    <name evidence="2" type="ORF">PPROV_000480600</name>
</gene>
<evidence type="ECO:0000313" key="2">
    <source>
        <dbReference type="EMBL" id="GHP06059.1"/>
    </source>
</evidence>
<evidence type="ECO:0000313" key="3">
    <source>
        <dbReference type="Proteomes" id="UP000660262"/>
    </source>
</evidence>
<comment type="caution">
    <text evidence="2">The sequence shown here is derived from an EMBL/GenBank/DDBJ whole genome shotgun (WGS) entry which is preliminary data.</text>
</comment>
<dbReference type="EMBL" id="BNJQ01000011">
    <property type="protein sequence ID" value="GHP06059.1"/>
    <property type="molecule type" value="Genomic_DNA"/>
</dbReference>
<accession>A0A830HLC3</accession>
<organism evidence="2 3">
    <name type="scientific">Pycnococcus provasolii</name>
    <dbReference type="NCBI Taxonomy" id="41880"/>
    <lineage>
        <taxon>Eukaryota</taxon>
        <taxon>Viridiplantae</taxon>
        <taxon>Chlorophyta</taxon>
        <taxon>Pseudoscourfieldiophyceae</taxon>
        <taxon>Pseudoscourfieldiales</taxon>
        <taxon>Pycnococcaceae</taxon>
        <taxon>Pycnococcus</taxon>
    </lineage>
</organism>
<dbReference type="AlphaFoldDB" id="A0A830HLC3"/>
<reference evidence="2" key="1">
    <citation type="submission" date="2020-10" db="EMBL/GenBank/DDBJ databases">
        <title>Unveiling of a novel bifunctional photoreceptor, Dualchrome1, isolated from a cosmopolitan green alga.</title>
        <authorList>
            <person name="Suzuki S."/>
            <person name="Kawachi M."/>
        </authorList>
    </citation>
    <scope>NUCLEOTIDE SEQUENCE</scope>
    <source>
        <strain evidence="2">NIES 2893</strain>
    </source>
</reference>
<proteinExistence type="predicted"/>